<keyword evidence="1" id="KW-0812">Transmembrane</keyword>
<comment type="caution">
    <text evidence="2">The sequence shown here is derived from an EMBL/GenBank/DDBJ whole genome shotgun (WGS) entry which is preliminary data.</text>
</comment>
<dbReference type="Proteomes" id="UP000235723">
    <property type="component" value="Unassembled WGS sequence"/>
</dbReference>
<feature type="transmembrane region" description="Helical" evidence="1">
    <location>
        <begin position="56"/>
        <end position="74"/>
    </location>
</feature>
<keyword evidence="1" id="KW-1133">Transmembrane helix</keyword>
<accession>A0A2N6SSK7</accession>
<gene>
    <name evidence="2" type="ORF">CJ208_05590</name>
</gene>
<evidence type="ECO:0000313" key="2">
    <source>
        <dbReference type="EMBL" id="PMC60061.1"/>
    </source>
</evidence>
<name>A0A2N6SSK7_FINMA</name>
<evidence type="ECO:0000256" key="1">
    <source>
        <dbReference type="SAM" id="Phobius"/>
    </source>
</evidence>
<organism evidence="2 3">
    <name type="scientific">Finegoldia magna</name>
    <name type="common">Peptostreptococcus magnus</name>
    <dbReference type="NCBI Taxonomy" id="1260"/>
    <lineage>
        <taxon>Bacteria</taxon>
        <taxon>Bacillati</taxon>
        <taxon>Bacillota</taxon>
        <taxon>Tissierellia</taxon>
        <taxon>Tissierellales</taxon>
        <taxon>Peptoniphilaceae</taxon>
        <taxon>Finegoldia</taxon>
    </lineage>
</organism>
<dbReference type="AlphaFoldDB" id="A0A2N6SSK7"/>
<feature type="transmembrane region" description="Helical" evidence="1">
    <location>
        <begin position="32"/>
        <end position="49"/>
    </location>
</feature>
<protein>
    <submittedName>
        <fullName evidence="2">Uncharacterized protein</fullName>
    </submittedName>
</protein>
<proteinExistence type="predicted"/>
<reference evidence="2 3" key="1">
    <citation type="submission" date="2017-09" db="EMBL/GenBank/DDBJ databases">
        <title>Bacterial strain isolated from the female urinary microbiota.</title>
        <authorList>
            <person name="Thomas-White K."/>
            <person name="Kumar N."/>
            <person name="Forster S."/>
            <person name="Putonti C."/>
            <person name="Lawley T."/>
            <person name="Wolfe A.J."/>
        </authorList>
    </citation>
    <scope>NUCLEOTIDE SEQUENCE [LARGE SCALE GENOMIC DNA]</scope>
    <source>
        <strain evidence="2 3">UMB0115</strain>
    </source>
</reference>
<dbReference type="RefSeq" id="WP_102164264.1">
    <property type="nucleotide sequence ID" value="NZ_JAGZFQ010000038.1"/>
</dbReference>
<keyword evidence="1" id="KW-0472">Membrane</keyword>
<evidence type="ECO:0000313" key="3">
    <source>
        <dbReference type="Proteomes" id="UP000235723"/>
    </source>
</evidence>
<dbReference type="EMBL" id="PNHD01000006">
    <property type="protein sequence ID" value="PMC60061.1"/>
    <property type="molecule type" value="Genomic_DNA"/>
</dbReference>
<sequence>MKLLVILAFAINFVYNFKCKQQNKINVKIQSKIILIISVFAIVVFVICYKFDNTLLGYLVAIFATASIYSSVFYKGISEKGINITMNATTILKFAKFDEIKKINIEKKNDNLKIKIYAYGNTFIQIYDSDYEDEIRYILKQRLR</sequence>